<dbReference type="GO" id="GO:0016139">
    <property type="term" value="P:glycoside catabolic process"/>
    <property type="evidence" value="ECO:0007669"/>
    <property type="project" value="TreeGrafter"/>
</dbReference>
<dbReference type="Gene3D" id="3.20.20.80">
    <property type="entry name" value="Glycosidases"/>
    <property type="match status" value="1"/>
</dbReference>
<comment type="similarity">
    <text evidence="2 8">Belongs to the glycosyl hydrolase 29 family.</text>
</comment>
<feature type="domain" description="Glycoside hydrolase family 29 N-terminal" evidence="9">
    <location>
        <begin position="11"/>
        <end position="356"/>
    </location>
</feature>
<sequence length="455" mass="52088">MRLIAVLVILAVCATRGYGEYKPNWESLDTRPLPSWYDEAKLGIFIHWGVFSVPSFGDGFLAELFWYYWKALANPHAIDFMEKNYPPGFTYPDFAPQFTAEFFDPNKWADMFEASGAKYVVFTSKHGEGYTNWPSATSVNWNSMDVGPKRDIVGDLANAIKNRTSLRFGLYHNLHDFLNPLYLNDKQNNFTTNEFPRMKSMPELYDIVSRYKPDIVWSDGDQGTNSSYWNSAEFVAWLYNESPVKDIVVTNDRWGRDVLCKHGGFLTCDDRYNPHTLQTRKWENALTIDKHSWGYRRNANFNDFMSINELLQQLVTTISCNGNMLMNVGPTKEGTITPIFEERLRQMGEWLNVNGEAVYSSKPWKHQNDQTNKDVWYTMNGKHVYAFSFSWPDSNILELGSPISTSSASVDLVGGASLLTWQSISPGGVKITLPVLNPALTKAKWVYVFRLIGFV</sequence>
<dbReference type="InterPro" id="IPR000933">
    <property type="entry name" value="Glyco_hydro_29"/>
</dbReference>
<dbReference type="PRINTS" id="PR00741">
    <property type="entry name" value="GLHYDRLASE29"/>
</dbReference>
<feature type="chain" id="PRO_5026416111" description="alpha-L-fucosidase" evidence="8">
    <location>
        <begin position="20"/>
        <end position="455"/>
    </location>
</feature>
<evidence type="ECO:0000259" key="9">
    <source>
        <dbReference type="Pfam" id="PF01120"/>
    </source>
</evidence>
<organism evidence="11">
    <name type="scientific">Phallusia mammillata</name>
    <dbReference type="NCBI Taxonomy" id="59560"/>
    <lineage>
        <taxon>Eukaryota</taxon>
        <taxon>Metazoa</taxon>
        <taxon>Chordata</taxon>
        <taxon>Tunicata</taxon>
        <taxon>Ascidiacea</taxon>
        <taxon>Phlebobranchia</taxon>
        <taxon>Ascidiidae</taxon>
        <taxon>Phallusia</taxon>
    </lineage>
</organism>
<dbReference type="Pfam" id="PF16757">
    <property type="entry name" value="Fucosidase_C"/>
    <property type="match status" value="1"/>
</dbReference>
<dbReference type="InterPro" id="IPR057739">
    <property type="entry name" value="Glyco_hydro_29_N"/>
</dbReference>
<dbReference type="InterPro" id="IPR016286">
    <property type="entry name" value="FUC_metazoa-typ"/>
</dbReference>
<dbReference type="SMART" id="SM00812">
    <property type="entry name" value="Alpha_L_fucos"/>
    <property type="match status" value="1"/>
</dbReference>
<dbReference type="Gene3D" id="2.60.40.1180">
    <property type="entry name" value="Golgi alpha-mannosidase II"/>
    <property type="match status" value="1"/>
</dbReference>
<feature type="signal peptide" evidence="8">
    <location>
        <begin position="1"/>
        <end position="19"/>
    </location>
</feature>
<dbReference type="Pfam" id="PF01120">
    <property type="entry name" value="Alpha_L_fucos"/>
    <property type="match status" value="1"/>
</dbReference>
<dbReference type="InterPro" id="IPR031919">
    <property type="entry name" value="Fucosidase_C"/>
</dbReference>
<evidence type="ECO:0000256" key="5">
    <source>
        <dbReference type="ARBA" id="ARBA00022801"/>
    </source>
</evidence>
<dbReference type="InterPro" id="IPR017853">
    <property type="entry name" value="GH"/>
</dbReference>
<feature type="domain" description="Alpha-L-fucosidase C-terminal" evidence="10">
    <location>
        <begin position="367"/>
        <end position="451"/>
    </location>
</feature>
<dbReference type="EMBL" id="LR785288">
    <property type="protein sequence ID" value="CAB3247378.1"/>
    <property type="molecule type" value="mRNA"/>
</dbReference>
<dbReference type="PIRSF" id="PIRSF001092">
    <property type="entry name" value="Alpha-L-fucosidase"/>
    <property type="match status" value="1"/>
</dbReference>
<dbReference type="GO" id="GO:0006004">
    <property type="term" value="P:fucose metabolic process"/>
    <property type="evidence" value="ECO:0007669"/>
    <property type="project" value="InterPro"/>
</dbReference>
<dbReference type="PANTHER" id="PTHR10030:SF37">
    <property type="entry name" value="ALPHA-L-FUCOSIDASE-RELATED"/>
    <property type="match status" value="1"/>
</dbReference>
<dbReference type="InterPro" id="IPR013780">
    <property type="entry name" value="Glyco_hydro_b"/>
</dbReference>
<dbReference type="SUPFAM" id="SSF51445">
    <property type="entry name" value="(Trans)glycosidases"/>
    <property type="match status" value="1"/>
</dbReference>
<evidence type="ECO:0000256" key="1">
    <source>
        <dbReference type="ARBA" id="ARBA00004071"/>
    </source>
</evidence>
<evidence type="ECO:0000313" key="11">
    <source>
        <dbReference type="EMBL" id="CAB3247378.1"/>
    </source>
</evidence>
<keyword evidence="7 8" id="KW-0326">Glycosidase</keyword>
<gene>
    <name evidence="11" type="primary">Fuca1-001</name>
</gene>
<evidence type="ECO:0000256" key="8">
    <source>
        <dbReference type="PIRNR" id="PIRNR001092"/>
    </source>
</evidence>
<evidence type="ECO:0000256" key="3">
    <source>
        <dbReference type="ARBA" id="ARBA00012662"/>
    </source>
</evidence>
<dbReference type="AlphaFoldDB" id="A0A6F9DDQ2"/>
<evidence type="ECO:0000256" key="7">
    <source>
        <dbReference type="ARBA" id="ARBA00023295"/>
    </source>
</evidence>
<dbReference type="GO" id="GO:0005764">
    <property type="term" value="C:lysosome"/>
    <property type="evidence" value="ECO:0007669"/>
    <property type="project" value="TreeGrafter"/>
</dbReference>
<dbReference type="FunFam" id="3.20.20.80:FF:000027">
    <property type="entry name" value="Alpha-L-fucosidase"/>
    <property type="match status" value="1"/>
</dbReference>
<proteinExistence type="evidence at transcript level"/>
<dbReference type="PANTHER" id="PTHR10030">
    <property type="entry name" value="ALPHA-L-FUCOSIDASE"/>
    <property type="match status" value="1"/>
</dbReference>
<protein>
    <recommendedName>
        <fullName evidence="3">alpha-L-fucosidase</fullName>
        <ecNumber evidence="3">3.2.1.51</ecNumber>
    </recommendedName>
</protein>
<evidence type="ECO:0000256" key="2">
    <source>
        <dbReference type="ARBA" id="ARBA00007951"/>
    </source>
</evidence>
<evidence type="ECO:0000259" key="10">
    <source>
        <dbReference type="Pfam" id="PF16757"/>
    </source>
</evidence>
<keyword evidence="6" id="KW-0325">Glycoprotein</keyword>
<accession>A0A6F9DDQ2</accession>
<comment type="function">
    <text evidence="1">Alpha-L-fucosidase is responsible for hydrolyzing the alpha-1,6-linked fucose joined to the reducing-end N-acetylglucosamine of the carbohydrate moieties of glycoproteins.</text>
</comment>
<dbReference type="EC" id="3.2.1.51" evidence="3"/>
<evidence type="ECO:0000256" key="6">
    <source>
        <dbReference type="ARBA" id="ARBA00023180"/>
    </source>
</evidence>
<evidence type="ECO:0000256" key="4">
    <source>
        <dbReference type="ARBA" id="ARBA00022729"/>
    </source>
</evidence>
<keyword evidence="4 8" id="KW-0732">Signal</keyword>
<reference evidence="11" key="1">
    <citation type="submission" date="2020-04" db="EMBL/GenBank/DDBJ databases">
        <authorList>
            <person name="Neveu A P."/>
        </authorList>
    </citation>
    <scope>NUCLEOTIDE SEQUENCE</scope>
    <source>
        <tissue evidence="11">Whole embryo</tissue>
    </source>
</reference>
<dbReference type="GO" id="GO:0004560">
    <property type="term" value="F:alpha-L-fucosidase activity"/>
    <property type="evidence" value="ECO:0007669"/>
    <property type="project" value="UniProtKB-EC"/>
</dbReference>
<keyword evidence="5 8" id="KW-0378">Hydrolase</keyword>
<name>A0A6F9DDQ2_9ASCI</name>